<accession>A0A021VUB6</accession>
<evidence type="ECO:0000256" key="3">
    <source>
        <dbReference type="ARBA" id="ARBA00023125"/>
    </source>
</evidence>
<organism evidence="8 9">
    <name type="scientific">Actinotalea ferrariae CF5-4</name>
    <dbReference type="NCBI Taxonomy" id="948458"/>
    <lineage>
        <taxon>Bacteria</taxon>
        <taxon>Bacillati</taxon>
        <taxon>Actinomycetota</taxon>
        <taxon>Actinomycetes</taxon>
        <taxon>Micrococcales</taxon>
        <taxon>Cellulomonadaceae</taxon>
        <taxon>Actinotalea</taxon>
    </lineage>
</organism>
<keyword evidence="9" id="KW-1185">Reference proteome</keyword>
<keyword evidence="1 5" id="KW-0597">Phosphoprotein</keyword>
<evidence type="ECO:0000256" key="4">
    <source>
        <dbReference type="ARBA" id="ARBA00023163"/>
    </source>
</evidence>
<comment type="caution">
    <text evidence="8">The sequence shown here is derived from an EMBL/GenBank/DDBJ whole genome shotgun (WGS) entry which is preliminary data.</text>
</comment>
<dbReference type="Proteomes" id="UP000019753">
    <property type="component" value="Unassembled WGS sequence"/>
</dbReference>
<dbReference type="AlphaFoldDB" id="A0A021VUB6"/>
<dbReference type="SMART" id="SM00421">
    <property type="entry name" value="HTH_LUXR"/>
    <property type="match status" value="1"/>
</dbReference>
<dbReference type="InterPro" id="IPR011006">
    <property type="entry name" value="CheY-like_superfamily"/>
</dbReference>
<dbReference type="SMART" id="SM00448">
    <property type="entry name" value="REC"/>
    <property type="match status" value="1"/>
</dbReference>
<dbReference type="InterPro" id="IPR058245">
    <property type="entry name" value="NreC/VraR/RcsB-like_REC"/>
</dbReference>
<dbReference type="InterPro" id="IPR001789">
    <property type="entry name" value="Sig_transdc_resp-reg_receiver"/>
</dbReference>
<dbReference type="PRINTS" id="PR00038">
    <property type="entry name" value="HTHLUXR"/>
</dbReference>
<keyword evidence="4" id="KW-0804">Transcription</keyword>
<feature type="modified residue" description="4-aspartylphosphate" evidence="5">
    <location>
        <position position="53"/>
    </location>
</feature>
<dbReference type="GO" id="GO:0000160">
    <property type="term" value="P:phosphorelay signal transduction system"/>
    <property type="evidence" value="ECO:0007669"/>
    <property type="project" value="InterPro"/>
</dbReference>
<dbReference type="CDD" id="cd17535">
    <property type="entry name" value="REC_NarL-like"/>
    <property type="match status" value="1"/>
</dbReference>
<dbReference type="PROSITE" id="PS00622">
    <property type="entry name" value="HTH_LUXR_1"/>
    <property type="match status" value="1"/>
</dbReference>
<name>A0A021VUB6_9CELL</name>
<dbReference type="RefSeq" id="WP_034225443.1">
    <property type="nucleotide sequence ID" value="NZ_AXCW01000078.1"/>
</dbReference>
<dbReference type="CDD" id="cd06170">
    <property type="entry name" value="LuxR_C_like"/>
    <property type="match status" value="1"/>
</dbReference>
<dbReference type="PANTHER" id="PTHR43214:SF24">
    <property type="entry name" value="TRANSCRIPTIONAL REGULATORY PROTEIN NARL-RELATED"/>
    <property type="match status" value="1"/>
</dbReference>
<feature type="domain" description="HTH luxR-type" evidence="6">
    <location>
        <begin position="148"/>
        <end position="213"/>
    </location>
</feature>
<dbReference type="Pfam" id="PF00072">
    <property type="entry name" value="Response_reg"/>
    <property type="match status" value="1"/>
</dbReference>
<dbReference type="Gene3D" id="3.40.50.2300">
    <property type="match status" value="1"/>
</dbReference>
<evidence type="ECO:0000256" key="1">
    <source>
        <dbReference type="ARBA" id="ARBA00022553"/>
    </source>
</evidence>
<protein>
    <submittedName>
        <fullName evidence="8">LuxR family transcriptional regulator</fullName>
    </submittedName>
</protein>
<evidence type="ECO:0000259" key="6">
    <source>
        <dbReference type="PROSITE" id="PS50043"/>
    </source>
</evidence>
<keyword evidence="2" id="KW-0805">Transcription regulation</keyword>
<keyword evidence="3" id="KW-0238">DNA-binding</keyword>
<proteinExistence type="predicted"/>
<feature type="domain" description="Response regulatory" evidence="7">
    <location>
        <begin position="3"/>
        <end position="118"/>
    </location>
</feature>
<sequence length="215" mass="22511">MTSVLLVDDDPFVRKALTTILAPQGLEVVGAVQDGDQVVRAVRELRPDVVLMDLGMARIGGVAATAAVRALDDPPAVCVLTAFETRDDMVGALRAGATGFLHKDAEPDEIAAAVRDVAAGGGAFAPRVARLLAEHVAADPYAVDRAEADARLAVLSDRELDVARAVAVGSSNQEIAQSIFVSEGTVKTLLNRALAKLDLRNRTELAVLVARAGRL</sequence>
<dbReference type="PROSITE" id="PS50043">
    <property type="entry name" value="HTH_LUXR_2"/>
    <property type="match status" value="1"/>
</dbReference>
<gene>
    <name evidence="8" type="ORF">N866_19085</name>
</gene>
<dbReference type="PANTHER" id="PTHR43214">
    <property type="entry name" value="TWO-COMPONENT RESPONSE REGULATOR"/>
    <property type="match status" value="1"/>
</dbReference>
<evidence type="ECO:0000313" key="8">
    <source>
        <dbReference type="EMBL" id="EYR63640.1"/>
    </source>
</evidence>
<evidence type="ECO:0000259" key="7">
    <source>
        <dbReference type="PROSITE" id="PS50110"/>
    </source>
</evidence>
<evidence type="ECO:0000256" key="5">
    <source>
        <dbReference type="PROSITE-ProRule" id="PRU00169"/>
    </source>
</evidence>
<dbReference type="InterPro" id="IPR000792">
    <property type="entry name" value="Tscrpt_reg_LuxR_C"/>
</dbReference>
<evidence type="ECO:0000313" key="9">
    <source>
        <dbReference type="Proteomes" id="UP000019753"/>
    </source>
</evidence>
<dbReference type="InterPro" id="IPR039420">
    <property type="entry name" value="WalR-like"/>
</dbReference>
<dbReference type="GO" id="GO:0006355">
    <property type="term" value="P:regulation of DNA-templated transcription"/>
    <property type="evidence" value="ECO:0007669"/>
    <property type="project" value="InterPro"/>
</dbReference>
<dbReference type="GO" id="GO:0003677">
    <property type="term" value="F:DNA binding"/>
    <property type="evidence" value="ECO:0007669"/>
    <property type="project" value="UniProtKB-KW"/>
</dbReference>
<dbReference type="EMBL" id="AXCW01000078">
    <property type="protein sequence ID" value="EYR63640.1"/>
    <property type="molecule type" value="Genomic_DNA"/>
</dbReference>
<reference evidence="8 9" key="1">
    <citation type="submission" date="2014-01" db="EMBL/GenBank/DDBJ databases">
        <title>Actinotalea ferrariae CF5-4.</title>
        <authorList>
            <person name="Chen F."/>
            <person name="Li Y."/>
            <person name="Wang G."/>
        </authorList>
    </citation>
    <scope>NUCLEOTIDE SEQUENCE [LARGE SCALE GENOMIC DNA]</scope>
    <source>
        <strain evidence="8 9">CF5-4</strain>
    </source>
</reference>
<dbReference type="SUPFAM" id="SSF52172">
    <property type="entry name" value="CheY-like"/>
    <property type="match status" value="1"/>
</dbReference>
<evidence type="ECO:0000256" key="2">
    <source>
        <dbReference type="ARBA" id="ARBA00023015"/>
    </source>
</evidence>
<dbReference type="Pfam" id="PF00196">
    <property type="entry name" value="GerE"/>
    <property type="match status" value="1"/>
</dbReference>
<dbReference type="PROSITE" id="PS50110">
    <property type="entry name" value="RESPONSE_REGULATORY"/>
    <property type="match status" value="1"/>
</dbReference>